<sequence length="270" mass="30840">MSILQLPHARPRIILFDWHATLVDTLDAMYHAVDDVLPHLEELGLLERVLKPSQSKTVEDAKLVSYIRRYRRLHPKIKAARKISRTDIFELLFGPDDEAKRIAHHAFDRCYRNHYGEVHPMEPDMRTSLEALRELGITLGVISNRSREFMSHEIAVVDGNGWEHLFDTMVCGDDVPHRKPAPDVILKALDNLDAEPSAACWYVGDSTTDVVAAKEAEVTSVFYNGAHWDASWIDKIFPGTIRHPHRPDAVIDDLPTLLRMARRFLIPESD</sequence>
<dbReference type="PANTHER" id="PTHR43434:SF1">
    <property type="entry name" value="PHOSPHOGLYCOLATE PHOSPHATASE"/>
    <property type="match status" value="1"/>
</dbReference>
<proteinExistence type="inferred from homology"/>
<comment type="catalytic activity">
    <reaction evidence="1">
        <text>2-phosphoglycolate + H2O = glycolate + phosphate</text>
        <dbReference type="Rhea" id="RHEA:14369"/>
        <dbReference type="ChEBI" id="CHEBI:15377"/>
        <dbReference type="ChEBI" id="CHEBI:29805"/>
        <dbReference type="ChEBI" id="CHEBI:43474"/>
        <dbReference type="ChEBI" id="CHEBI:58033"/>
        <dbReference type="EC" id="3.1.3.18"/>
    </reaction>
</comment>
<dbReference type="InterPro" id="IPR036412">
    <property type="entry name" value="HAD-like_sf"/>
</dbReference>
<dbReference type="RefSeq" id="WP_135280379.1">
    <property type="nucleotide sequence ID" value="NZ_SRIO01000001.1"/>
</dbReference>
<dbReference type="InterPro" id="IPR050155">
    <property type="entry name" value="HAD-like_hydrolase_sf"/>
</dbReference>
<evidence type="ECO:0000256" key="3">
    <source>
        <dbReference type="ARBA" id="ARBA00006171"/>
    </source>
</evidence>
<dbReference type="EC" id="3.1.3.18" evidence="4"/>
<organism evidence="5 6">
    <name type="scientific">Candidatus Macondimonas diazotrophica</name>
    <dbReference type="NCBI Taxonomy" id="2305248"/>
    <lineage>
        <taxon>Bacteria</taxon>
        <taxon>Pseudomonadati</taxon>
        <taxon>Pseudomonadota</taxon>
        <taxon>Gammaproteobacteria</taxon>
        <taxon>Chromatiales</taxon>
        <taxon>Ectothiorhodospiraceae</taxon>
        <taxon>Candidatus Macondimonas</taxon>
    </lineage>
</organism>
<dbReference type="Proteomes" id="UP000297890">
    <property type="component" value="Unassembled WGS sequence"/>
</dbReference>
<dbReference type="InterPro" id="IPR006439">
    <property type="entry name" value="HAD-SF_hydro_IA"/>
</dbReference>
<dbReference type="InterPro" id="IPR023198">
    <property type="entry name" value="PGP-like_dom2"/>
</dbReference>
<dbReference type="GO" id="GO:0006281">
    <property type="term" value="P:DNA repair"/>
    <property type="evidence" value="ECO:0007669"/>
    <property type="project" value="TreeGrafter"/>
</dbReference>
<dbReference type="EMBL" id="SRIO01000001">
    <property type="protein sequence ID" value="TFZ84020.1"/>
    <property type="molecule type" value="Genomic_DNA"/>
</dbReference>
<comment type="caution">
    <text evidence="5">The sequence shown here is derived from an EMBL/GenBank/DDBJ whole genome shotgun (WGS) entry which is preliminary data.</text>
</comment>
<evidence type="ECO:0000256" key="2">
    <source>
        <dbReference type="ARBA" id="ARBA00004818"/>
    </source>
</evidence>
<evidence type="ECO:0000256" key="1">
    <source>
        <dbReference type="ARBA" id="ARBA00000830"/>
    </source>
</evidence>
<evidence type="ECO:0000313" key="6">
    <source>
        <dbReference type="Proteomes" id="UP000297890"/>
    </source>
</evidence>
<keyword evidence="5" id="KW-0378">Hydrolase</keyword>
<evidence type="ECO:0000313" key="5">
    <source>
        <dbReference type="EMBL" id="TFZ84020.1"/>
    </source>
</evidence>
<dbReference type="OrthoDB" id="9782449at2"/>
<dbReference type="InterPro" id="IPR023214">
    <property type="entry name" value="HAD_sf"/>
</dbReference>
<dbReference type="SFLD" id="SFLDS00003">
    <property type="entry name" value="Haloacid_Dehalogenase"/>
    <property type="match status" value="1"/>
</dbReference>
<dbReference type="Gene3D" id="1.10.150.240">
    <property type="entry name" value="Putative phosphatase, domain 2"/>
    <property type="match status" value="1"/>
</dbReference>
<dbReference type="Pfam" id="PF13419">
    <property type="entry name" value="HAD_2"/>
    <property type="match status" value="1"/>
</dbReference>
<accession>A0A4Z0FE38</accession>
<keyword evidence="6" id="KW-1185">Reference proteome</keyword>
<gene>
    <name evidence="5" type="ORF">E4680_00275</name>
</gene>
<evidence type="ECO:0000256" key="4">
    <source>
        <dbReference type="ARBA" id="ARBA00013078"/>
    </source>
</evidence>
<dbReference type="GO" id="GO:0008967">
    <property type="term" value="F:phosphoglycolate phosphatase activity"/>
    <property type="evidence" value="ECO:0007669"/>
    <property type="project" value="UniProtKB-EC"/>
</dbReference>
<comment type="similarity">
    <text evidence="3">Belongs to the HAD-like hydrolase superfamily. CbbY/CbbZ/Gph/YieH family.</text>
</comment>
<protein>
    <recommendedName>
        <fullName evidence="4">phosphoglycolate phosphatase</fullName>
        <ecNumber evidence="4">3.1.3.18</ecNumber>
    </recommendedName>
</protein>
<dbReference type="Gene3D" id="3.40.50.1000">
    <property type="entry name" value="HAD superfamily/HAD-like"/>
    <property type="match status" value="1"/>
</dbReference>
<reference evidence="5 6" key="1">
    <citation type="journal article" date="2019" name="ISME J.">
        <title>Candidatus Macondimonas diazotrophica, a novel gammaproteobacterial genus dominating crude-oil-contaminated coastal sediments.</title>
        <authorList>
            <person name="Karthikeyan S."/>
            <person name="Konstantinidis K."/>
        </authorList>
    </citation>
    <scope>NUCLEOTIDE SEQUENCE [LARGE SCALE GENOMIC DNA]</scope>
    <source>
        <strain evidence="5 6">KTK01</strain>
    </source>
</reference>
<dbReference type="SUPFAM" id="SSF56784">
    <property type="entry name" value="HAD-like"/>
    <property type="match status" value="1"/>
</dbReference>
<dbReference type="NCBIfam" id="TIGR01549">
    <property type="entry name" value="HAD-SF-IA-v1"/>
    <property type="match status" value="1"/>
</dbReference>
<dbReference type="PANTHER" id="PTHR43434">
    <property type="entry name" value="PHOSPHOGLYCOLATE PHOSPHATASE"/>
    <property type="match status" value="1"/>
</dbReference>
<dbReference type="AlphaFoldDB" id="A0A4Z0FE38"/>
<comment type="pathway">
    <text evidence="2">Organic acid metabolism; glycolate biosynthesis; glycolate from 2-phosphoglycolate: step 1/1.</text>
</comment>
<dbReference type="GO" id="GO:0005829">
    <property type="term" value="C:cytosol"/>
    <property type="evidence" value="ECO:0007669"/>
    <property type="project" value="TreeGrafter"/>
</dbReference>
<dbReference type="InterPro" id="IPR041492">
    <property type="entry name" value="HAD_2"/>
</dbReference>
<dbReference type="SFLD" id="SFLDG01129">
    <property type="entry name" value="C1.5:_HAD__Beta-PGM__Phosphata"/>
    <property type="match status" value="1"/>
</dbReference>
<name>A0A4Z0FE38_9GAMM</name>